<sequence length="91" mass="10235">MANDLSINVAKFALIFKKINFRLQFPDHGTDIPKEVLSKYDENAVSLHELPTWGTSSIEFEISASLTTNVFESVQITTSSLTSPRIYNLKN</sequence>
<dbReference type="AlphaFoldDB" id="A0A915JZX3"/>
<dbReference type="WBParaSite" id="nRc.2.0.1.t31510-RA">
    <property type="protein sequence ID" value="nRc.2.0.1.t31510-RA"/>
    <property type="gene ID" value="nRc.2.0.1.g31510"/>
</dbReference>
<reference evidence="2" key="1">
    <citation type="submission" date="2022-11" db="UniProtKB">
        <authorList>
            <consortium name="WormBaseParasite"/>
        </authorList>
    </citation>
    <scope>IDENTIFICATION</scope>
</reference>
<name>A0A915JZX3_ROMCU</name>
<evidence type="ECO:0000313" key="2">
    <source>
        <dbReference type="WBParaSite" id="nRc.2.0.1.t31510-RA"/>
    </source>
</evidence>
<protein>
    <submittedName>
        <fullName evidence="2">Uncharacterized protein</fullName>
    </submittedName>
</protein>
<keyword evidence="1" id="KW-1185">Reference proteome</keyword>
<evidence type="ECO:0000313" key="1">
    <source>
        <dbReference type="Proteomes" id="UP000887565"/>
    </source>
</evidence>
<proteinExistence type="predicted"/>
<accession>A0A915JZX3</accession>
<organism evidence="1 2">
    <name type="scientific">Romanomermis culicivorax</name>
    <name type="common">Nematode worm</name>
    <dbReference type="NCBI Taxonomy" id="13658"/>
    <lineage>
        <taxon>Eukaryota</taxon>
        <taxon>Metazoa</taxon>
        <taxon>Ecdysozoa</taxon>
        <taxon>Nematoda</taxon>
        <taxon>Enoplea</taxon>
        <taxon>Dorylaimia</taxon>
        <taxon>Mermithida</taxon>
        <taxon>Mermithoidea</taxon>
        <taxon>Mermithidae</taxon>
        <taxon>Romanomermis</taxon>
    </lineage>
</organism>
<dbReference type="Proteomes" id="UP000887565">
    <property type="component" value="Unplaced"/>
</dbReference>